<sequence length="150" mass="16314">MLGCPTEGVETAREQGHIVRVVLVGEGEGPFPHRLLCKGRKTTQGPEDDLPQVARHGPQNGRQGGQGPVPSLGWATGTERVMRRVLAFRPYDLRHAGVSQWLNSGVMAPEVAARVGHSVDVLLKIYAKCIDGQEDEMNDRILKGLGEEDV</sequence>
<feature type="region of interest" description="Disordered" evidence="2">
    <location>
        <begin position="38"/>
        <end position="74"/>
    </location>
</feature>
<organism evidence="3 4">
    <name type="scientific">Streptomyces mordarskii</name>
    <dbReference type="NCBI Taxonomy" id="1226758"/>
    <lineage>
        <taxon>Bacteria</taxon>
        <taxon>Bacillati</taxon>
        <taxon>Actinomycetota</taxon>
        <taxon>Actinomycetes</taxon>
        <taxon>Kitasatosporales</taxon>
        <taxon>Streptomycetaceae</taxon>
        <taxon>Streptomyces</taxon>
    </lineage>
</organism>
<evidence type="ECO:0008006" key="5">
    <source>
        <dbReference type="Google" id="ProtNLM"/>
    </source>
</evidence>
<dbReference type="InterPro" id="IPR013762">
    <property type="entry name" value="Integrase-like_cat_sf"/>
</dbReference>
<accession>A0ABP3NAG9</accession>
<proteinExistence type="predicted"/>
<evidence type="ECO:0000313" key="3">
    <source>
        <dbReference type="EMBL" id="GAA0539846.1"/>
    </source>
</evidence>
<dbReference type="Proteomes" id="UP001501576">
    <property type="component" value="Unassembled WGS sequence"/>
</dbReference>
<reference evidence="4" key="1">
    <citation type="journal article" date="2019" name="Int. J. Syst. Evol. Microbiol.">
        <title>The Global Catalogue of Microorganisms (GCM) 10K type strain sequencing project: providing services to taxonomists for standard genome sequencing and annotation.</title>
        <authorList>
            <consortium name="The Broad Institute Genomics Platform"/>
            <consortium name="The Broad Institute Genome Sequencing Center for Infectious Disease"/>
            <person name="Wu L."/>
            <person name="Ma J."/>
        </authorList>
    </citation>
    <scope>NUCLEOTIDE SEQUENCE [LARGE SCALE GENOMIC DNA]</scope>
    <source>
        <strain evidence="4">JCM 5052</strain>
    </source>
</reference>
<comment type="caution">
    <text evidence="3">The sequence shown here is derived from an EMBL/GenBank/DDBJ whole genome shotgun (WGS) entry which is preliminary data.</text>
</comment>
<evidence type="ECO:0000256" key="2">
    <source>
        <dbReference type="SAM" id="MobiDB-lite"/>
    </source>
</evidence>
<evidence type="ECO:0000256" key="1">
    <source>
        <dbReference type="ARBA" id="ARBA00023172"/>
    </source>
</evidence>
<gene>
    <name evidence="3" type="ORF">GCM10010390_47280</name>
</gene>
<name>A0ABP3NAG9_9ACTN</name>
<dbReference type="InterPro" id="IPR011010">
    <property type="entry name" value="DNA_brk_join_enz"/>
</dbReference>
<keyword evidence="1" id="KW-0233">DNA recombination</keyword>
<protein>
    <recommendedName>
        <fullName evidence="5">Integrase</fullName>
    </recommendedName>
</protein>
<dbReference type="SUPFAM" id="SSF56349">
    <property type="entry name" value="DNA breaking-rejoining enzymes"/>
    <property type="match status" value="1"/>
</dbReference>
<evidence type="ECO:0000313" key="4">
    <source>
        <dbReference type="Proteomes" id="UP001501576"/>
    </source>
</evidence>
<keyword evidence="4" id="KW-1185">Reference proteome</keyword>
<dbReference type="EMBL" id="BAAABZ010000045">
    <property type="protein sequence ID" value="GAA0539846.1"/>
    <property type="molecule type" value="Genomic_DNA"/>
</dbReference>
<dbReference type="Gene3D" id="1.10.443.10">
    <property type="entry name" value="Intergrase catalytic core"/>
    <property type="match status" value="1"/>
</dbReference>